<evidence type="ECO:0000256" key="5">
    <source>
        <dbReference type="PROSITE-ProRule" id="PRU00042"/>
    </source>
</evidence>
<dbReference type="InterPro" id="IPR013087">
    <property type="entry name" value="Znf_C2H2_type"/>
</dbReference>
<feature type="domain" description="C2H2-type" evidence="7">
    <location>
        <begin position="684"/>
        <end position="711"/>
    </location>
</feature>
<feature type="domain" description="C2H2-type" evidence="7">
    <location>
        <begin position="880"/>
        <end position="907"/>
    </location>
</feature>
<dbReference type="InterPro" id="IPR036236">
    <property type="entry name" value="Znf_C2H2_sf"/>
</dbReference>
<reference evidence="8" key="1">
    <citation type="submission" date="2022-10" db="EMBL/GenBank/DDBJ databases">
        <title>Completed Genome Sequence of two octocoral isolated bacterium, Endozoicomonas euniceicola EF212T and Endozoicomonas gorgoniicola PS125T.</title>
        <authorList>
            <person name="Chiou Y.-J."/>
            <person name="Chen Y.-H."/>
        </authorList>
    </citation>
    <scope>NUCLEOTIDE SEQUENCE</scope>
    <source>
        <strain evidence="8">EF212</strain>
    </source>
</reference>
<dbReference type="PANTHER" id="PTHR24394:SF44">
    <property type="entry name" value="ZINC FINGER PROTEIN 271-LIKE"/>
    <property type="match status" value="1"/>
</dbReference>
<keyword evidence="2" id="KW-0677">Repeat</keyword>
<feature type="domain" description="C2H2-type" evidence="7">
    <location>
        <begin position="628"/>
        <end position="655"/>
    </location>
</feature>
<evidence type="ECO:0000256" key="3">
    <source>
        <dbReference type="ARBA" id="ARBA00022771"/>
    </source>
</evidence>
<sequence length="942" mass="106587">MGKKNNAPVFVFSKKMLAVVFLLWLAAMVDSARGEWVTPASVHQGGIAHVASRLWLQQQPVLKSAMDEKVAVSKRSAAVVILVEDDGFSVLATEPAAFTWQDACNATTLSDMNRHLRCHDPNALLTGLRATLQFSHSGESVQVTGFASVLQVQTTGGTDLAIAPFQSDSPGLPDQQYEQQYRAILEYLSRQRRKSEEIDRRTRCWTNAMSRLAPEKPDEVLRQEQKIKELRAPVRFHYSLAHRSAPQDETFWFFTDKMEGRKVVLTPDNNLSACSPVSLPSGSMVDLSNGSKRNPPPVDKPAATKSKKRKLSTSNSESPQSVTNPQTEGYPVIPDIPIKQEENVIEFGERKVLTSAELFIIKPESGITRKPPEPPFKTNCKILGAPAFWKLFTKKKRQQLKNRILEYINKTNEEREAHIEGLVREVRYEANEGDPYQALDGQRHVVAAKKLSKGAVLGHYRGSLWLIDENAPSPECGTLDQQISYSVNCDYKGEEATDDCQEMYWLSGYDDGNIFSCVNDCTVTSNADDNTGTLEPNVSFIIVYMDDFPVVMVVTTEDIPEGKGLWLSYGKPYWDYKNEPVVVPDGDDGHSGAGAKNKKHVCDVCGKKFARSIHLIVHKRTHTGEKPYECDVCQKRFVNSGNLAAHRLRHTGEKPHECDLCQKRFACSSNFVRHRRTHTGAKPYECDVCKKIFTQSGDLIRHKRTHTGEKPYKCDVCEKGFSASGNLATHRRSHTGEKPYECDKCQKRFTRSGNLIRHKRSHTGEKPYECDVCQKGFAYSSNLLRHQRTHTGAKPHECDVCKKIFTQSGDLIRHKRTHTGEKPYKCDVCQKGFAVSGNLAKHRLIHTGEKPYECDKCQKRFIRSGNLIRHKRSHTGERPYECDKCQKRFTQSEDLIRHKRTHTGEKPYECNVCQKRFALSSNLSKHKRTQHKNLPTEQPPQQ</sequence>
<evidence type="ECO:0000256" key="1">
    <source>
        <dbReference type="ARBA" id="ARBA00022723"/>
    </source>
</evidence>
<protein>
    <submittedName>
        <fullName evidence="8">C2H2-type zinc finger protein</fullName>
    </submittedName>
</protein>
<keyword evidence="9" id="KW-1185">Reference proteome</keyword>
<dbReference type="InterPro" id="IPR046341">
    <property type="entry name" value="SET_dom_sf"/>
</dbReference>
<evidence type="ECO:0000313" key="8">
    <source>
        <dbReference type="EMBL" id="UYM14385.1"/>
    </source>
</evidence>
<feature type="compositionally biased region" description="Polar residues" evidence="6">
    <location>
        <begin position="269"/>
        <end position="292"/>
    </location>
</feature>
<evidence type="ECO:0000256" key="6">
    <source>
        <dbReference type="SAM" id="MobiDB-lite"/>
    </source>
</evidence>
<dbReference type="PROSITE" id="PS00028">
    <property type="entry name" value="ZINC_FINGER_C2H2_1"/>
    <property type="match status" value="12"/>
</dbReference>
<name>A0ABY6GNX9_9GAMM</name>
<keyword evidence="3 5" id="KW-0863">Zinc-finger</keyword>
<keyword evidence="4" id="KW-0862">Zinc</keyword>
<evidence type="ECO:0000256" key="2">
    <source>
        <dbReference type="ARBA" id="ARBA00022737"/>
    </source>
</evidence>
<dbReference type="Gene3D" id="2.170.270.10">
    <property type="entry name" value="SET domain"/>
    <property type="match status" value="1"/>
</dbReference>
<dbReference type="RefSeq" id="WP_262595829.1">
    <property type="nucleotide sequence ID" value="NZ_CP103300.1"/>
</dbReference>
<feature type="compositionally biased region" description="Polar residues" evidence="6">
    <location>
        <begin position="312"/>
        <end position="327"/>
    </location>
</feature>
<dbReference type="Gene3D" id="3.30.160.60">
    <property type="entry name" value="Classic Zinc Finger"/>
    <property type="match status" value="12"/>
</dbReference>
<keyword evidence="1" id="KW-0479">Metal-binding</keyword>
<accession>A0ABY6GNX9</accession>
<feature type="domain" description="C2H2-type" evidence="7">
    <location>
        <begin position="908"/>
        <end position="936"/>
    </location>
</feature>
<feature type="region of interest" description="Disordered" evidence="6">
    <location>
        <begin position="923"/>
        <end position="942"/>
    </location>
</feature>
<dbReference type="PANTHER" id="PTHR24394">
    <property type="entry name" value="ZINC FINGER PROTEIN"/>
    <property type="match status" value="1"/>
</dbReference>
<dbReference type="SMART" id="SM00355">
    <property type="entry name" value="ZnF_C2H2"/>
    <property type="match status" value="12"/>
</dbReference>
<dbReference type="PROSITE" id="PS50157">
    <property type="entry name" value="ZINC_FINGER_C2H2_2"/>
    <property type="match status" value="12"/>
</dbReference>
<feature type="domain" description="C2H2-type" evidence="7">
    <location>
        <begin position="656"/>
        <end position="683"/>
    </location>
</feature>
<organism evidence="8 9">
    <name type="scientific">Endozoicomonas euniceicola</name>
    <dbReference type="NCBI Taxonomy" id="1234143"/>
    <lineage>
        <taxon>Bacteria</taxon>
        <taxon>Pseudomonadati</taxon>
        <taxon>Pseudomonadota</taxon>
        <taxon>Gammaproteobacteria</taxon>
        <taxon>Oceanospirillales</taxon>
        <taxon>Endozoicomonadaceae</taxon>
        <taxon>Endozoicomonas</taxon>
    </lineage>
</organism>
<feature type="domain" description="C2H2-type" evidence="7">
    <location>
        <begin position="768"/>
        <end position="795"/>
    </location>
</feature>
<dbReference type="Pfam" id="PF00096">
    <property type="entry name" value="zf-C2H2"/>
    <property type="match status" value="11"/>
</dbReference>
<dbReference type="Proteomes" id="UP001163255">
    <property type="component" value="Chromosome"/>
</dbReference>
<gene>
    <name evidence="8" type="ORF">NX720_15925</name>
</gene>
<feature type="domain" description="C2H2-type" evidence="7">
    <location>
        <begin position="712"/>
        <end position="739"/>
    </location>
</feature>
<dbReference type="SUPFAM" id="SSF57667">
    <property type="entry name" value="beta-beta-alpha zinc fingers"/>
    <property type="match status" value="7"/>
</dbReference>
<evidence type="ECO:0000256" key="4">
    <source>
        <dbReference type="ARBA" id="ARBA00022833"/>
    </source>
</evidence>
<feature type="region of interest" description="Disordered" evidence="6">
    <location>
        <begin position="269"/>
        <end position="333"/>
    </location>
</feature>
<feature type="domain" description="C2H2-type" evidence="7">
    <location>
        <begin position="600"/>
        <end position="627"/>
    </location>
</feature>
<feature type="domain" description="C2H2-type" evidence="7">
    <location>
        <begin position="824"/>
        <end position="851"/>
    </location>
</feature>
<feature type="domain" description="C2H2-type" evidence="7">
    <location>
        <begin position="852"/>
        <end position="879"/>
    </location>
</feature>
<dbReference type="SUPFAM" id="SSF82199">
    <property type="entry name" value="SET domain"/>
    <property type="match status" value="1"/>
</dbReference>
<evidence type="ECO:0000259" key="7">
    <source>
        <dbReference type="PROSITE" id="PS50157"/>
    </source>
</evidence>
<dbReference type="EMBL" id="CP103300">
    <property type="protein sequence ID" value="UYM14385.1"/>
    <property type="molecule type" value="Genomic_DNA"/>
</dbReference>
<feature type="domain" description="C2H2-type" evidence="7">
    <location>
        <begin position="740"/>
        <end position="767"/>
    </location>
</feature>
<evidence type="ECO:0000313" key="9">
    <source>
        <dbReference type="Proteomes" id="UP001163255"/>
    </source>
</evidence>
<proteinExistence type="predicted"/>
<feature type="domain" description="C2H2-type" evidence="7">
    <location>
        <begin position="796"/>
        <end position="823"/>
    </location>
</feature>